<dbReference type="RefSeq" id="WP_320502177.1">
    <property type="nucleotide sequence ID" value="NZ_JAXCLX010000003.1"/>
</dbReference>
<name>A0ABU5E2H8_9PROT</name>
<evidence type="ECO:0000256" key="1">
    <source>
        <dbReference type="SAM" id="MobiDB-lite"/>
    </source>
</evidence>
<gene>
    <name evidence="3" type="ORF">SMD31_17310</name>
</gene>
<keyword evidence="2" id="KW-1133">Transmembrane helix</keyword>
<comment type="caution">
    <text evidence="3">The sequence shown here is derived from an EMBL/GenBank/DDBJ whole genome shotgun (WGS) entry which is preliminary data.</text>
</comment>
<reference evidence="3 4" key="1">
    <citation type="journal article" date="2013" name="Antonie Van Leeuwenhoek">
        <title>Dongia rigui sp. nov., isolated from freshwater of a large wetland in Korea.</title>
        <authorList>
            <person name="Baik K.S."/>
            <person name="Hwang Y.M."/>
            <person name="Choi J.S."/>
            <person name="Kwon J."/>
            <person name="Seong C.N."/>
        </authorList>
    </citation>
    <scope>NUCLEOTIDE SEQUENCE [LARGE SCALE GENOMIC DNA]</scope>
    <source>
        <strain evidence="3 4">04SU4-P</strain>
    </source>
</reference>
<keyword evidence="4" id="KW-1185">Reference proteome</keyword>
<dbReference type="EMBL" id="JAXCLX010000003">
    <property type="protein sequence ID" value="MDY0873703.1"/>
    <property type="molecule type" value="Genomic_DNA"/>
</dbReference>
<proteinExistence type="predicted"/>
<feature type="region of interest" description="Disordered" evidence="1">
    <location>
        <begin position="196"/>
        <end position="225"/>
    </location>
</feature>
<keyword evidence="2" id="KW-0472">Membrane</keyword>
<dbReference type="Proteomes" id="UP001271769">
    <property type="component" value="Unassembled WGS sequence"/>
</dbReference>
<evidence type="ECO:0008006" key="5">
    <source>
        <dbReference type="Google" id="ProtNLM"/>
    </source>
</evidence>
<feature type="transmembrane region" description="Helical" evidence="2">
    <location>
        <begin position="69"/>
        <end position="94"/>
    </location>
</feature>
<feature type="transmembrane region" description="Helical" evidence="2">
    <location>
        <begin position="300"/>
        <end position="323"/>
    </location>
</feature>
<protein>
    <recommendedName>
        <fullName evidence="5">Transmembrane protein</fullName>
    </recommendedName>
</protein>
<evidence type="ECO:0000313" key="4">
    <source>
        <dbReference type="Proteomes" id="UP001271769"/>
    </source>
</evidence>
<evidence type="ECO:0000256" key="2">
    <source>
        <dbReference type="SAM" id="Phobius"/>
    </source>
</evidence>
<sequence length="332" mass="33265">MTTDTYQYPDRPVARAVGSVESAFSAVSWSAILAGAAAAAAMSMILVSLGAGLGLLAVSPWQGEGASPVTLGVGVIAWSVVVHVVSFGVGGYLAGRLRTKWADVHGDEVFFRDTAHGFISWAVAILVSVCVMTSVAGVFAKGTASVAAAGVGAAGATAGAAAAASPGMENSADNASGSSALMAYFSDMLLRPASSPADSASTATTTQLPAPAMTPMTPAAPAGDVTQSRGEIVRILTVSLANGDVAAGDKAYLAQLVTNETGLPQAEAAKRVDDVIAQSQKAVEDGKTKAKQIADDARKAVAGAALWTFVTLLIGAFCAAYAATIGGRLRDQ</sequence>
<accession>A0ABU5E2H8</accession>
<keyword evidence="2" id="KW-0812">Transmembrane</keyword>
<feature type="compositionally biased region" description="Low complexity" evidence="1">
    <location>
        <begin position="196"/>
        <end position="222"/>
    </location>
</feature>
<feature type="transmembrane region" description="Helical" evidence="2">
    <location>
        <begin position="118"/>
        <end position="140"/>
    </location>
</feature>
<evidence type="ECO:0000313" key="3">
    <source>
        <dbReference type="EMBL" id="MDY0873703.1"/>
    </source>
</evidence>
<organism evidence="3 4">
    <name type="scientific">Dongia rigui</name>
    <dbReference type="NCBI Taxonomy" id="940149"/>
    <lineage>
        <taxon>Bacteria</taxon>
        <taxon>Pseudomonadati</taxon>
        <taxon>Pseudomonadota</taxon>
        <taxon>Alphaproteobacteria</taxon>
        <taxon>Rhodospirillales</taxon>
        <taxon>Dongiaceae</taxon>
        <taxon>Dongia</taxon>
    </lineage>
</organism>
<feature type="transmembrane region" description="Helical" evidence="2">
    <location>
        <begin position="29"/>
        <end position="57"/>
    </location>
</feature>